<dbReference type="PROSITE" id="PS00108">
    <property type="entry name" value="PROTEIN_KINASE_ST"/>
    <property type="match status" value="1"/>
</dbReference>
<protein>
    <recommendedName>
        <fullName evidence="8">Protein kinase domain-containing protein</fullName>
    </recommendedName>
</protein>
<dbReference type="InterPro" id="IPR000719">
    <property type="entry name" value="Prot_kinase_dom"/>
</dbReference>
<gene>
    <name evidence="6" type="ORF">CEP52_003932</name>
</gene>
<dbReference type="InterPro" id="IPR036028">
    <property type="entry name" value="SH3-like_dom_sf"/>
</dbReference>
<accession>A0A428U6G7</accession>
<evidence type="ECO:0000259" key="5">
    <source>
        <dbReference type="PROSITE" id="PS50011"/>
    </source>
</evidence>
<keyword evidence="7" id="KW-1185">Reference proteome</keyword>
<dbReference type="SMART" id="SM00220">
    <property type="entry name" value="S_TKc"/>
    <property type="match status" value="1"/>
</dbReference>
<dbReference type="GO" id="GO:0004672">
    <property type="term" value="F:protein kinase activity"/>
    <property type="evidence" value="ECO:0007669"/>
    <property type="project" value="InterPro"/>
</dbReference>
<dbReference type="PANTHER" id="PTHR44167">
    <property type="entry name" value="OVARIAN-SPECIFIC SERINE/THREONINE-PROTEIN KINASE LOK-RELATED"/>
    <property type="match status" value="1"/>
</dbReference>
<dbReference type="STRING" id="1325735.A0A428U6G7"/>
<dbReference type="EMBL" id="NKCK01000026">
    <property type="protein sequence ID" value="RSM09892.1"/>
    <property type="molecule type" value="Genomic_DNA"/>
</dbReference>
<evidence type="ECO:0008006" key="8">
    <source>
        <dbReference type="Google" id="ProtNLM"/>
    </source>
</evidence>
<keyword evidence="1 2" id="KW-0728">SH3 domain</keyword>
<proteinExistence type="predicted"/>
<dbReference type="InterPro" id="IPR008271">
    <property type="entry name" value="Ser/Thr_kinase_AS"/>
</dbReference>
<comment type="caution">
    <text evidence="6">The sequence shown here is derived from an EMBL/GenBank/DDBJ whole genome shotgun (WGS) entry which is preliminary data.</text>
</comment>
<evidence type="ECO:0000313" key="6">
    <source>
        <dbReference type="EMBL" id="RSM09892.1"/>
    </source>
</evidence>
<dbReference type="PANTHER" id="PTHR44167:SF24">
    <property type="entry name" value="SERINE_THREONINE-PROTEIN KINASE CHK2"/>
    <property type="match status" value="1"/>
</dbReference>
<evidence type="ECO:0000313" key="7">
    <source>
        <dbReference type="Proteomes" id="UP000287144"/>
    </source>
</evidence>
<evidence type="ECO:0000256" key="3">
    <source>
        <dbReference type="SAM" id="MobiDB-lite"/>
    </source>
</evidence>
<reference evidence="6 7" key="1">
    <citation type="submission" date="2017-06" db="EMBL/GenBank/DDBJ databases">
        <title>Comparative genomic analysis of Ambrosia Fusariam Clade fungi.</title>
        <authorList>
            <person name="Stajich J.E."/>
            <person name="Carrillo J."/>
            <person name="Kijimoto T."/>
            <person name="Eskalen A."/>
            <person name="O'Donnell K."/>
            <person name="Kasson M."/>
        </authorList>
    </citation>
    <scope>NUCLEOTIDE SEQUENCE [LARGE SCALE GENOMIC DNA]</scope>
    <source>
        <strain evidence="6 7">NRRL62579</strain>
    </source>
</reference>
<dbReference type="InterPro" id="IPR001452">
    <property type="entry name" value="SH3_domain"/>
</dbReference>
<dbReference type="Gene3D" id="2.30.30.40">
    <property type="entry name" value="SH3 Domains"/>
    <property type="match status" value="1"/>
</dbReference>
<dbReference type="SUPFAM" id="SSF50044">
    <property type="entry name" value="SH3-domain"/>
    <property type="match status" value="1"/>
</dbReference>
<dbReference type="Pfam" id="PF00069">
    <property type="entry name" value="Pkinase"/>
    <property type="match status" value="1"/>
</dbReference>
<dbReference type="PROSITE" id="PS50011">
    <property type="entry name" value="PROTEIN_KINASE_DOM"/>
    <property type="match status" value="1"/>
</dbReference>
<feature type="domain" description="Protein kinase" evidence="5">
    <location>
        <begin position="1"/>
        <end position="222"/>
    </location>
</feature>
<dbReference type="SUPFAM" id="SSF56112">
    <property type="entry name" value="Protein kinase-like (PK-like)"/>
    <property type="match status" value="1"/>
</dbReference>
<dbReference type="Gene3D" id="1.10.510.10">
    <property type="entry name" value="Transferase(Phosphotransferase) domain 1"/>
    <property type="match status" value="1"/>
</dbReference>
<organism evidence="6 7">
    <name type="scientific">Fusarium oligoseptatum</name>
    <dbReference type="NCBI Taxonomy" id="2604345"/>
    <lineage>
        <taxon>Eukaryota</taxon>
        <taxon>Fungi</taxon>
        <taxon>Dikarya</taxon>
        <taxon>Ascomycota</taxon>
        <taxon>Pezizomycotina</taxon>
        <taxon>Sordariomycetes</taxon>
        <taxon>Hypocreomycetidae</taxon>
        <taxon>Hypocreales</taxon>
        <taxon>Nectriaceae</taxon>
        <taxon>Fusarium</taxon>
        <taxon>Fusarium solani species complex</taxon>
    </lineage>
</organism>
<evidence type="ECO:0000259" key="4">
    <source>
        <dbReference type="PROSITE" id="PS50002"/>
    </source>
</evidence>
<evidence type="ECO:0000256" key="1">
    <source>
        <dbReference type="ARBA" id="ARBA00022443"/>
    </source>
</evidence>
<dbReference type="Proteomes" id="UP000287144">
    <property type="component" value="Unassembled WGS sequence"/>
</dbReference>
<feature type="region of interest" description="Disordered" evidence="3">
    <location>
        <begin position="273"/>
        <end position="297"/>
    </location>
</feature>
<feature type="domain" description="SH3" evidence="4">
    <location>
        <begin position="349"/>
        <end position="427"/>
    </location>
</feature>
<evidence type="ECO:0000256" key="2">
    <source>
        <dbReference type="PROSITE-ProRule" id="PRU00192"/>
    </source>
</evidence>
<name>A0A428U6G7_9HYPO</name>
<dbReference type="InterPro" id="IPR011009">
    <property type="entry name" value="Kinase-like_dom_sf"/>
</dbReference>
<dbReference type="GO" id="GO:0005524">
    <property type="term" value="F:ATP binding"/>
    <property type="evidence" value="ECO:0007669"/>
    <property type="project" value="InterPro"/>
</dbReference>
<feature type="compositionally biased region" description="Low complexity" evidence="3">
    <location>
        <begin position="287"/>
        <end position="297"/>
    </location>
</feature>
<sequence length="440" mass="49484">MEVPDIPPIQSVTVDYVGPEIIFCHFDAETKTECTEPGAEYLVKFDSWFEYDGQTYIAMEHVQHGDLTACVQEALPHVQVLRIAWQLFKGLELLHSKGVVHRDLKPENILVVSKGPGWHIKLADFGTCKLNLLSVTIDISYSGTRDYMAPEVRDLPDNVIHELLSGKRPTGETGEKRRRVIENLAWPELPDNLNNDLERLLSWQPKRRPTASYMSGILSKWSINEHQSPGVNSTSDATSRLATVESLVRDEENASRRWGRRWKQTLKRFARAREHGNIGASSESDLGELNNPPSSNSGGENFAIGIALSHDIKENNRVANLHLTTELPYSGQSEQLPFFKDYYSQDDIHPGDTVSVLWAYQPRAADEFSLERGDMLKIIGLWDDGWATGIMLNERAEEWEVKRGDSSPSASGEIKAIPLVCVCLPQHWRGTIEGESKVEA</sequence>
<dbReference type="PROSITE" id="PS50002">
    <property type="entry name" value="SH3"/>
    <property type="match status" value="1"/>
</dbReference>
<dbReference type="AlphaFoldDB" id="A0A428U6G7"/>